<dbReference type="RefSeq" id="WP_237760762.1">
    <property type="nucleotide sequence ID" value="NZ_CAAAIN010000006.1"/>
</dbReference>
<dbReference type="InterPro" id="IPR003663">
    <property type="entry name" value="Sugar/inositol_transpt"/>
</dbReference>
<dbReference type="PROSITE" id="PS00217">
    <property type="entry name" value="SUGAR_TRANSPORT_2"/>
    <property type="match status" value="1"/>
</dbReference>
<comment type="subcellular location">
    <subcellularLocation>
        <location evidence="1">Cell membrane</location>
        <topology evidence="1">Multi-pass membrane protein</topology>
    </subcellularLocation>
</comment>
<keyword evidence="5" id="KW-0762">Sugar transport</keyword>
<name>A0A0W0XWH8_9GAMM</name>
<dbReference type="InterPro" id="IPR005829">
    <property type="entry name" value="Sugar_transporter_CS"/>
</dbReference>
<dbReference type="InterPro" id="IPR020846">
    <property type="entry name" value="MFS_dom"/>
</dbReference>
<dbReference type="PROSITE" id="PS00216">
    <property type="entry name" value="SUGAR_TRANSPORT_1"/>
    <property type="match status" value="1"/>
</dbReference>
<feature type="transmembrane region" description="Helical" evidence="10">
    <location>
        <begin position="160"/>
        <end position="182"/>
    </location>
</feature>
<dbReference type="PRINTS" id="PR00171">
    <property type="entry name" value="SUGRTRNSPORT"/>
</dbReference>
<dbReference type="PANTHER" id="PTHR48020:SF12">
    <property type="entry name" value="PROTON MYO-INOSITOL COTRANSPORTER"/>
    <property type="match status" value="1"/>
</dbReference>
<keyword evidence="3 9" id="KW-0813">Transport</keyword>
<feature type="transmembrane region" description="Helical" evidence="10">
    <location>
        <begin position="127"/>
        <end position="148"/>
    </location>
</feature>
<dbReference type="PATRIC" id="fig|458.5.peg.1416"/>
<dbReference type="GO" id="GO:0005886">
    <property type="term" value="C:plasma membrane"/>
    <property type="evidence" value="ECO:0007669"/>
    <property type="project" value="UniProtKB-SubCell"/>
</dbReference>
<keyword evidence="6 10" id="KW-0812">Transmembrane</keyword>
<evidence type="ECO:0000256" key="10">
    <source>
        <dbReference type="SAM" id="Phobius"/>
    </source>
</evidence>
<feature type="domain" description="Major facilitator superfamily (MFS) profile" evidence="11">
    <location>
        <begin position="36"/>
        <end position="457"/>
    </location>
</feature>
<feature type="transmembrane region" description="Helical" evidence="10">
    <location>
        <begin position="365"/>
        <end position="391"/>
    </location>
</feature>
<keyword evidence="7 10" id="KW-1133">Transmembrane helix</keyword>
<feature type="transmembrane region" description="Helical" evidence="10">
    <location>
        <begin position="69"/>
        <end position="89"/>
    </location>
</feature>
<evidence type="ECO:0000256" key="7">
    <source>
        <dbReference type="ARBA" id="ARBA00022989"/>
    </source>
</evidence>
<evidence type="ECO:0000256" key="2">
    <source>
        <dbReference type="ARBA" id="ARBA00010992"/>
    </source>
</evidence>
<keyword evidence="13" id="KW-1185">Reference proteome</keyword>
<evidence type="ECO:0000256" key="3">
    <source>
        <dbReference type="ARBA" id="ARBA00022448"/>
    </source>
</evidence>
<dbReference type="Pfam" id="PF00083">
    <property type="entry name" value="Sugar_tr"/>
    <property type="match status" value="1"/>
</dbReference>
<dbReference type="PROSITE" id="PS50850">
    <property type="entry name" value="MFS"/>
    <property type="match status" value="1"/>
</dbReference>
<feature type="transmembrane region" description="Helical" evidence="10">
    <location>
        <begin position="188"/>
        <end position="211"/>
    </location>
</feature>
<dbReference type="STRING" id="458.Lrub_1371"/>
<comment type="caution">
    <text evidence="12">The sequence shown here is derived from an EMBL/GenBank/DDBJ whole genome shotgun (WGS) entry which is preliminary data.</text>
</comment>
<evidence type="ECO:0000313" key="12">
    <source>
        <dbReference type="EMBL" id="KTD49020.1"/>
    </source>
</evidence>
<gene>
    <name evidence="12" type="ORF">Lrub_1371</name>
</gene>
<evidence type="ECO:0000256" key="4">
    <source>
        <dbReference type="ARBA" id="ARBA00022475"/>
    </source>
</evidence>
<reference evidence="12 13" key="1">
    <citation type="submission" date="2015-11" db="EMBL/GenBank/DDBJ databases">
        <title>Genomic analysis of 38 Legionella species identifies large and diverse effector repertoires.</title>
        <authorList>
            <person name="Burstein D."/>
            <person name="Amaro F."/>
            <person name="Zusman T."/>
            <person name="Lifshitz Z."/>
            <person name="Cohen O."/>
            <person name="Gilbert J.A."/>
            <person name="Pupko T."/>
            <person name="Shuman H.A."/>
            <person name="Segal G."/>
        </authorList>
    </citation>
    <scope>NUCLEOTIDE SEQUENCE [LARGE SCALE GENOMIC DNA]</scope>
    <source>
        <strain evidence="12 13">WA-270A-C2</strain>
    </source>
</reference>
<keyword evidence="4" id="KW-1003">Cell membrane</keyword>
<evidence type="ECO:0000313" key="13">
    <source>
        <dbReference type="Proteomes" id="UP000054608"/>
    </source>
</evidence>
<comment type="similarity">
    <text evidence="2 9">Belongs to the major facilitator superfamily. Sugar transporter (TC 2.A.1.1) family.</text>
</comment>
<evidence type="ECO:0000256" key="1">
    <source>
        <dbReference type="ARBA" id="ARBA00004651"/>
    </source>
</evidence>
<dbReference type="FunFam" id="1.20.1250.20:FF:000218">
    <property type="entry name" value="facilitated trehalose transporter Tret1"/>
    <property type="match status" value="1"/>
</dbReference>
<dbReference type="Proteomes" id="UP000054608">
    <property type="component" value="Unassembled WGS sequence"/>
</dbReference>
<evidence type="ECO:0000256" key="9">
    <source>
        <dbReference type="RuleBase" id="RU003346"/>
    </source>
</evidence>
<dbReference type="Gene3D" id="1.20.1250.20">
    <property type="entry name" value="MFS general substrate transporter like domains"/>
    <property type="match status" value="1"/>
</dbReference>
<evidence type="ECO:0000256" key="5">
    <source>
        <dbReference type="ARBA" id="ARBA00022597"/>
    </source>
</evidence>
<organism evidence="12 13">
    <name type="scientific">Legionella rubrilucens</name>
    <dbReference type="NCBI Taxonomy" id="458"/>
    <lineage>
        <taxon>Bacteria</taxon>
        <taxon>Pseudomonadati</taxon>
        <taxon>Pseudomonadota</taxon>
        <taxon>Gammaproteobacteria</taxon>
        <taxon>Legionellales</taxon>
        <taxon>Legionellaceae</taxon>
        <taxon>Legionella</taxon>
    </lineage>
</organism>
<keyword evidence="8 10" id="KW-0472">Membrane</keyword>
<protein>
    <submittedName>
        <fullName evidence="12">Sugar-proton symporter</fullName>
    </submittedName>
</protein>
<feature type="transmembrane region" description="Helical" evidence="10">
    <location>
        <begin position="403"/>
        <end position="426"/>
    </location>
</feature>
<dbReference type="InterPro" id="IPR050814">
    <property type="entry name" value="Myo-inositol_Transporter"/>
</dbReference>
<evidence type="ECO:0000256" key="6">
    <source>
        <dbReference type="ARBA" id="ARBA00022692"/>
    </source>
</evidence>
<feature type="transmembrane region" description="Helical" evidence="10">
    <location>
        <begin position="337"/>
        <end position="359"/>
    </location>
</feature>
<sequence>MAFTILHDSDSIGSGKIKRTYAIAMNHGINRFVVLVAAIAGLSGFLFGFDSSVVADIHDQVSAQLSLSTWQWSQVVSASLFGSVCGIPLSGLVADRISRRSLLKAVALLFIAGTLICADAHTLTALLAGRLLIGLCIGVASYAAPLYIAEMAPKSKRGALVLMNGLAITSGQAVAYLLGYFLHDASSSSWRLLLAIGILPALVLFLGLFFIPHSPRWLIQHHGEEKAREALKRIRRHTTETALELEEIKKQRSPSEANPLALFKRPLAGLVLLGISLGIFQQFSGINAILFYGPMIFHDAGFIPVRNAILATFWLSLINFIFTGVTACLIDRYGRRSLLLVGSFLACLSLLAASLFFALPHAPSPFFLLLSMTLYVIGYCISLGSLFWVVIAEIYPSRVRGMAMSFATLMQWAANFAVSISFLQAYERFGESTVFLGFALICLTAFVVTYSFVPETSGVSLEKIEDNLAKGLNLRDIGQPLRHRDNPFDFTLEKTP</sequence>
<evidence type="ECO:0000259" key="11">
    <source>
        <dbReference type="PROSITE" id="PS50850"/>
    </source>
</evidence>
<dbReference type="PANTHER" id="PTHR48020">
    <property type="entry name" value="PROTON MYO-INOSITOL COTRANSPORTER"/>
    <property type="match status" value="1"/>
</dbReference>
<dbReference type="AlphaFoldDB" id="A0A0W0XWH8"/>
<feature type="transmembrane region" description="Helical" evidence="10">
    <location>
        <begin position="432"/>
        <end position="453"/>
    </location>
</feature>
<dbReference type="InterPro" id="IPR005828">
    <property type="entry name" value="MFS_sugar_transport-like"/>
</dbReference>
<evidence type="ECO:0000256" key="8">
    <source>
        <dbReference type="ARBA" id="ARBA00023136"/>
    </source>
</evidence>
<proteinExistence type="inferred from homology"/>
<feature type="transmembrane region" description="Helical" evidence="10">
    <location>
        <begin position="270"/>
        <end position="297"/>
    </location>
</feature>
<feature type="transmembrane region" description="Helical" evidence="10">
    <location>
        <begin position="28"/>
        <end position="49"/>
    </location>
</feature>
<dbReference type="SUPFAM" id="SSF103473">
    <property type="entry name" value="MFS general substrate transporter"/>
    <property type="match status" value="1"/>
</dbReference>
<feature type="transmembrane region" description="Helical" evidence="10">
    <location>
        <begin position="101"/>
        <end position="121"/>
    </location>
</feature>
<feature type="transmembrane region" description="Helical" evidence="10">
    <location>
        <begin position="309"/>
        <end position="330"/>
    </location>
</feature>
<dbReference type="EMBL" id="LNYT01000007">
    <property type="protein sequence ID" value="KTD49020.1"/>
    <property type="molecule type" value="Genomic_DNA"/>
</dbReference>
<accession>A0A0W0XWH8</accession>
<dbReference type="NCBIfam" id="TIGR00879">
    <property type="entry name" value="SP"/>
    <property type="match status" value="1"/>
</dbReference>
<dbReference type="InterPro" id="IPR036259">
    <property type="entry name" value="MFS_trans_sf"/>
</dbReference>
<dbReference type="GO" id="GO:0022857">
    <property type="term" value="F:transmembrane transporter activity"/>
    <property type="evidence" value="ECO:0007669"/>
    <property type="project" value="InterPro"/>
</dbReference>